<dbReference type="Proteomes" id="UP000321722">
    <property type="component" value="Unassembled WGS sequence"/>
</dbReference>
<proteinExistence type="predicted"/>
<evidence type="ECO:0000313" key="2">
    <source>
        <dbReference type="Proteomes" id="UP000321722"/>
    </source>
</evidence>
<gene>
    <name evidence="1" type="ORF">LAV01_11820</name>
</gene>
<protein>
    <submittedName>
        <fullName evidence="1">Uncharacterized protein</fullName>
    </submittedName>
</protein>
<dbReference type="GeneID" id="29933553"/>
<accession>A0A510X0Z8</accession>
<reference evidence="1 2" key="1">
    <citation type="submission" date="2019-07" db="EMBL/GenBank/DDBJ databases">
        <title>Whole genome shotgun sequence of Lactobacillus aviarius subsp. aviarius NBRC 102162.</title>
        <authorList>
            <person name="Hosoyama A."/>
            <person name="Uohara A."/>
            <person name="Ohji S."/>
            <person name="Ichikawa N."/>
        </authorList>
    </citation>
    <scope>NUCLEOTIDE SEQUENCE [LARGE SCALE GENOMIC DNA]</scope>
    <source>
        <strain evidence="1 2">NBRC 102162</strain>
    </source>
</reference>
<dbReference type="EMBL" id="BJUI01000018">
    <property type="protein sequence ID" value="GEK42350.1"/>
    <property type="molecule type" value="Genomic_DNA"/>
</dbReference>
<evidence type="ECO:0000313" key="1">
    <source>
        <dbReference type="EMBL" id="GEK42350.1"/>
    </source>
</evidence>
<keyword evidence="2" id="KW-1185">Reference proteome</keyword>
<sequence length="107" mass="12292">MRFNDTVKFYSESNRRYNPETSQYEGGITLVDEIKANVTDVGIDREAKLFGKIDDERKIVRLSRSIQGTWSYLTINDESIHYALTTIRQTLKCQSIVVEALSGGRRN</sequence>
<name>A0A510X0Z8_9LACO</name>
<comment type="caution">
    <text evidence="1">The sequence shown here is derived from an EMBL/GenBank/DDBJ whole genome shotgun (WGS) entry which is preliminary data.</text>
</comment>
<dbReference type="AlphaFoldDB" id="A0A510X0Z8"/>
<organism evidence="1 2">
    <name type="scientific">Ligilactobacillus aviarius</name>
    <dbReference type="NCBI Taxonomy" id="1606"/>
    <lineage>
        <taxon>Bacteria</taxon>
        <taxon>Bacillati</taxon>
        <taxon>Bacillota</taxon>
        <taxon>Bacilli</taxon>
        <taxon>Lactobacillales</taxon>
        <taxon>Lactobacillaceae</taxon>
        <taxon>Ligilactobacillus</taxon>
    </lineage>
</organism>
<dbReference type="RefSeq" id="WP_057827829.1">
    <property type="nucleotide sequence ID" value="NZ_BAAACL010000001.1"/>
</dbReference>